<reference evidence="2" key="1">
    <citation type="journal article" date="2021" name="Open Biol.">
        <title>Shared evolutionary footprints suggest mitochondrial oxidative damage underlies multiple complex I losses in fungi.</title>
        <authorList>
            <person name="Schikora-Tamarit M.A."/>
            <person name="Marcet-Houben M."/>
            <person name="Nosek J."/>
            <person name="Gabaldon T."/>
        </authorList>
    </citation>
    <scope>NUCLEOTIDE SEQUENCE</scope>
    <source>
        <strain evidence="2">CBS6075</strain>
    </source>
</reference>
<dbReference type="EMBL" id="JAEUBE010000255">
    <property type="protein sequence ID" value="KAH3666527.1"/>
    <property type="molecule type" value="Genomic_DNA"/>
</dbReference>
<dbReference type="InterPro" id="IPR024260">
    <property type="entry name" value="Vac7"/>
</dbReference>
<comment type="caution">
    <text evidence="2">The sequence shown here is derived from an EMBL/GenBank/DDBJ whole genome shotgun (WGS) entry which is preliminary data.</text>
</comment>
<proteinExistence type="predicted"/>
<dbReference type="GO" id="GO:0000329">
    <property type="term" value="C:fungal-type vacuole membrane"/>
    <property type="evidence" value="ECO:0007669"/>
    <property type="project" value="TreeGrafter"/>
</dbReference>
<protein>
    <recommendedName>
        <fullName evidence="4">Vacuolar segregation protein 7</fullName>
    </recommendedName>
</protein>
<dbReference type="PANTHER" id="PTHR28258">
    <property type="entry name" value="VACUOLAR SEGREGATION PROTEIN 7"/>
    <property type="match status" value="1"/>
</dbReference>
<keyword evidence="3" id="KW-1185">Reference proteome</keyword>
<dbReference type="GeneID" id="70235489"/>
<keyword evidence="1" id="KW-0472">Membrane</keyword>
<reference evidence="2" key="2">
    <citation type="submission" date="2021-01" db="EMBL/GenBank/DDBJ databases">
        <authorList>
            <person name="Schikora-Tamarit M.A."/>
        </authorList>
    </citation>
    <scope>NUCLEOTIDE SEQUENCE</scope>
    <source>
        <strain evidence="2">CBS6075</strain>
    </source>
</reference>
<sequence length="576" mass="66606">MGLLSRRNSNDSVAIHEQFRCESSKESSLVFTDYQNSKLFQTPSLFRDHKENVRNTRFRSELIPEYKDIAKTSELNFSTNVSTSVTTATLADDTVSAYQNSIYSSNFDNRKHQRKVDEEFIYENGALNDDNTTHVYLPSAHRLSAEVQHPKLFRKISMNKQTQDHDQDMTAFYPESPLLSVENRDLSTFHVNSHSNLQMKIPNQKRESTIDPKSTIVSQVRKVSQKLFSNSNHLYSDEFEDQQQHQTRDHKPLTELYANQPNLLNTIDNYILHEDEEAEEIRPFFSNSYDRTANRKSDQRQNYRRLFGNMNENNDYRFYGSMSFKEQFDDAASPLHFNSPHDYKNVHYRHNLGLKIISGAIYLITIGTIFFALIKLFIFRNLDNHLTDFKVNTIDNIVVSHELLIFELDVLARNPNMQDVSIWNMDLDVFLLTDSKNLDQTGSQMENSPGKQFDVTILLGNSGNFVTPLDFRGILSRSSNANGIIPTVQDIFYNLKHKDQLEITSSRGQIKITQPGHGFKYNGQYLNDEQWTNIMNNQFKLLVRGSFSYHLPMSSNDELMSVSADVKVEPNSSNIN</sequence>
<accession>A0A9P8P726</accession>
<name>A0A9P8P726_9ASCO</name>
<dbReference type="GO" id="GO:0000011">
    <property type="term" value="P:vacuole inheritance"/>
    <property type="evidence" value="ECO:0007669"/>
    <property type="project" value="TreeGrafter"/>
</dbReference>
<dbReference type="GO" id="GO:0070772">
    <property type="term" value="C:PAS complex"/>
    <property type="evidence" value="ECO:0007669"/>
    <property type="project" value="TreeGrafter"/>
</dbReference>
<evidence type="ECO:0000256" key="1">
    <source>
        <dbReference type="SAM" id="Phobius"/>
    </source>
</evidence>
<dbReference type="Proteomes" id="UP000769157">
    <property type="component" value="Unassembled WGS sequence"/>
</dbReference>
<evidence type="ECO:0000313" key="3">
    <source>
        <dbReference type="Proteomes" id="UP000769157"/>
    </source>
</evidence>
<dbReference type="GO" id="GO:1903778">
    <property type="term" value="P:protein localization to vacuolar membrane"/>
    <property type="evidence" value="ECO:0007669"/>
    <property type="project" value="TreeGrafter"/>
</dbReference>
<dbReference type="AlphaFoldDB" id="A0A9P8P726"/>
<dbReference type="OrthoDB" id="1204at2759"/>
<dbReference type="PANTHER" id="PTHR28258:SF1">
    <property type="entry name" value="VACUOLAR SEGREGATION PROTEIN 7"/>
    <property type="match status" value="1"/>
</dbReference>
<dbReference type="GO" id="GO:0010513">
    <property type="term" value="P:positive regulation of phosphatidylinositol biosynthetic process"/>
    <property type="evidence" value="ECO:0007669"/>
    <property type="project" value="TreeGrafter"/>
</dbReference>
<gene>
    <name evidence="2" type="ORF">OGAPHI_003524</name>
</gene>
<keyword evidence="1" id="KW-1133">Transmembrane helix</keyword>
<dbReference type="RefSeq" id="XP_046061658.1">
    <property type="nucleotide sequence ID" value="XM_046204507.1"/>
</dbReference>
<feature type="transmembrane region" description="Helical" evidence="1">
    <location>
        <begin position="359"/>
        <end position="378"/>
    </location>
</feature>
<organism evidence="2 3">
    <name type="scientific">Ogataea philodendri</name>
    <dbReference type="NCBI Taxonomy" id="1378263"/>
    <lineage>
        <taxon>Eukaryota</taxon>
        <taxon>Fungi</taxon>
        <taxon>Dikarya</taxon>
        <taxon>Ascomycota</taxon>
        <taxon>Saccharomycotina</taxon>
        <taxon>Pichiomycetes</taxon>
        <taxon>Pichiales</taxon>
        <taxon>Pichiaceae</taxon>
        <taxon>Ogataea</taxon>
    </lineage>
</organism>
<evidence type="ECO:0000313" key="2">
    <source>
        <dbReference type="EMBL" id="KAH3666527.1"/>
    </source>
</evidence>
<keyword evidence="1" id="KW-0812">Transmembrane</keyword>
<evidence type="ECO:0008006" key="4">
    <source>
        <dbReference type="Google" id="ProtNLM"/>
    </source>
</evidence>